<dbReference type="Proteomes" id="UP000005239">
    <property type="component" value="Unassembled WGS sequence"/>
</dbReference>
<organism evidence="2 3">
    <name type="scientific">Pristionchus pacificus</name>
    <name type="common">Parasitic nematode worm</name>
    <dbReference type="NCBI Taxonomy" id="54126"/>
    <lineage>
        <taxon>Eukaryota</taxon>
        <taxon>Metazoa</taxon>
        <taxon>Ecdysozoa</taxon>
        <taxon>Nematoda</taxon>
        <taxon>Chromadorea</taxon>
        <taxon>Rhabditida</taxon>
        <taxon>Rhabditina</taxon>
        <taxon>Diplogasteromorpha</taxon>
        <taxon>Diplogasteroidea</taxon>
        <taxon>Neodiplogasteridae</taxon>
        <taxon>Pristionchus</taxon>
    </lineage>
</organism>
<dbReference type="Pfam" id="PF03435">
    <property type="entry name" value="Sacchrp_dh_NADP"/>
    <property type="match status" value="3"/>
</dbReference>
<dbReference type="GO" id="GO:0009247">
    <property type="term" value="P:glycolipid biosynthetic process"/>
    <property type="evidence" value="ECO:0000318"/>
    <property type="project" value="GO_Central"/>
</dbReference>
<comment type="similarity">
    <text evidence="1">Belongs to the saccharopine dehydrogenase family.</text>
</comment>
<dbReference type="InterPro" id="IPR005097">
    <property type="entry name" value="Sacchrp_dh_NADP-bd"/>
</dbReference>
<keyword evidence="3" id="KW-1185">Reference proteome</keyword>
<dbReference type="InterPro" id="IPR036291">
    <property type="entry name" value="NAD(P)-bd_dom_sf"/>
</dbReference>
<proteinExistence type="inferred from homology"/>
<evidence type="ECO:0000313" key="3">
    <source>
        <dbReference type="Proteomes" id="UP000005239"/>
    </source>
</evidence>
<reference evidence="3" key="1">
    <citation type="journal article" date="2008" name="Nat. Genet.">
        <title>The Pristionchus pacificus genome provides a unique perspective on nematode lifestyle and parasitism.</title>
        <authorList>
            <person name="Dieterich C."/>
            <person name="Clifton S.W."/>
            <person name="Schuster L.N."/>
            <person name="Chinwalla A."/>
            <person name="Delehaunty K."/>
            <person name="Dinkelacker I."/>
            <person name="Fulton L."/>
            <person name="Fulton R."/>
            <person name="Godfrey J."/>
            <person name="Minx P."/>
            <person name="Mitreva M."/>
            <person name="Roeseler W."/>
            <person name="Tian H."/>
            <person name="Witte H."/>
            <person name="Yang S.P."/>
            <person name="Wilson R.K."/>
            <person name="Sommer R.J."/>
        </authorList>
    </citation>
    <scope>NUCLEOTIDE SEQUENCE [LARGE SCALE GENOMIC DNA]</scope>
    <source>
        <strain evidence="3">PS312</strain>
    </source>
</reference>
<accession>A0A2A6C3Z1</accession>
<name>A0A2A6C3Z1_PRIPA</name>
<evidence type="ECO:0000256" key="1">
    <source>
        <dbReference type="ARBA" id="ARBA00038048"/>
    </source>
</evidence>
<dbReference type="InterPro" id="IPR051276">
    <property type="entry name" value="Saccharopine_DH-like_oxidrdct"/>
</dbReference>
<protein>
    <submittedName>
        <fullName evidence="2">Epimerase</fullName>
    </submittedName>
</protein>
<evidence type="ECO:0000313" key="2">
    <source>
        <dbReference type="EnsemblMetazoa" id="PPA24185.1"/>
    </source>
</evidence>
<dbReference type="GO" id="GO:0016020">
    <property type="term" value="C:membrane"/>
    <property type="evidence" value="ECO:0007669"/>
    <property type="project" value="GOC"/>
</dbReference>
<reference evidence="2" key="2">
    <citation type="submission" date="2022-06" db="UniProtKB">
        <authorList>
            <consortium name="EnsemblMetazoa"/>
        </authorList>
    </citation>
    <scope>IDENTIFICATION</scope>
    <source>
        <strain evidence="2">PS312</strain>
    </source>
</reference>
<sequence>MSSRYDIVVYGATGFTGVYVVRTLANISLFQNKSIAVAGRSNESVRKFPIIIADNSKEESLTNMARQAKVIINTVGPYILHGEAVVRAAINNGASHVDISGEPAFIERMEQKYGKMARDKGVYIIGACGFDSIPSDLGFDFLKRHFDGTLAYAETCFRINSGPAGYSLNTGTCDSILLGVKSMTEGGAAVLHRSLIPDPIPHPEYKPSCRFPLTKFREREFNAWALPFPGGDKAIIERSQYYDYHVNGKRPAQVYMYFSVGSFCTSILVSIWGAIFGFFALFGPTRRFISNHAEGLSFGMFKKAGPTSQQIKEASFDYYLFGTGWAQGENTDGVRPTKKMAAVCHGPDPGYMFTSASISSVALALIDERDRLPREGGVYTTASALRDTRVYEYLRAMGVSFELLKKEKTDLNQVRRRIHNGLSTQRYASLRISPGNGSRRRIHNGLSTQRYASLRISPGNGSVIRIAQEIKDYFWNMSYRYDIVVYGATGFTGGYVLRTLANEHLFKASQKSACQFDLYAIKKQASISNKFLSQILNSELMLAGNKNVRMWPIILADSSDEKSLENMAKQAKVIINTVGPYILYGESVVRAAINNGANHVDISGEPTFLETMDLKYRDLARENGVYVIGACGWDSIPCDLGIDFLKKNFNGRLAYAETCVRVNRGPSGYAVNSGTYESLILGIKSKSELGEAKLHQSVMPKGVPKSETRVPFRFPLSKMEIPSVSAWVMPFLGPDKLVMERSQYYDYHENGTRPVPMRSFVTFGSLFNMLLITIWVGIVGFFTLFSPSRRFLLAYPDVCSFGMFKKTGPTKEQIKEASFDYFFFGTGWAKGETPESTTPTKKLSAVCHGPDPGYVGTSACVCSTALALLDDNDKLPQKGGVFTPASAFRDTRIYEYLRTMGVSMTRYDIVVYGATGFTGIVIVRMLATEPLFKGQSIAVAGRSEKKLRTVLEQIANETGYSEVYKYPIIVADNENDESLEKMAKQAKVIMNAVGPYTLYGEAVVRAAVNNGASHVDLSAELSFLEGMEKTYGKQARENGSYIVGACGLASIPADLGVEYLKQNFDGTLDYVETCFRLNRGPSGYSFNTATCESVLLGTKSMSEGGEGALHRSLMPKPVPVSKFRPSFRFPLSKMSNNTIDAWTMPFLGTDQPTVERSQYYDYHENGKRPVQIYPYFTIGSFLNSIALGLWVAVFGLFALFGPTRRFVAGHAEELSFGMFKASVLCHGPDPGYTGATACLCASALALLDDREKLPKDGGVFTTATAFRNTRIFEYMRKMGVTFDLLPCEW</sequence>
<dbReference type="Gene3D" id="3.40.50.720">
    <property type="entry name" value="NAD(P)-binding Rossmann-like Domain"/>
    <property type="match status" value="3"/>
</dbReference>
<dbReference type="EnsemblMetazoa" id="PPA24185.1">
    <property type="protein sequence ID" value="PPA24185.1"/>
    <property type="gene ID" value="WBGene00113739"/>
</dbReference>
<dbReference type="PANTHER" id="PTHR12286:SF5">
    <property type="entry name" value="SACCHAROPINE DEHYDROGENASE-LIKE OXIDOREDUCTASE"/>
    <property type="match status" value="1"/>
</dbReference>
<dbReference type="PANTHER" id="PTHR12286">
    <property type="entry name" value="SACCHAROPINE DEHYDROGENASE-LIKE OXIDOREDUCTASE"/>
    <property type="match status" value="1"/>
</dbReference>
<dbReference type="SUPFAM" id="SSF51735">
    <property type="entry name" value="NAD(P)-binding Rossmann-fold domains"/>
    <property type="match status" value="3"/>
</dbReference>
<gene>
    <name evidence="2" type="primary">WBGene00113739</name>
</gene>
<accession>A0A8R1UGX6</accession>
<dbReference type="GO" id="GO:0005811">
    <property type="term" value="C:lipid droplet"/>
    <property type="evidence" value="ECO:0000318"/>
    <property type="project" value="GO_Central"/>
</dbReference>
<dbReference type="FunFam" id="3.40.50.720:FF:000178">
    <property type="entry name" value="Saccharopine dehydrogenase-like oxidoreductase"/>
    <property type="match status" value="3"/>
</dbReference>